<evidence type="ECO:0000256" key="6">
    <source>
        <dbReference type="SAM" id="SignalP"/>
    </source>
</evidence>
<comment type="subunit">
    <text evidence="3">Binds to multiple calmodulin (CaM) in the presence of Ca(2+) and CaM-like proteins.</text>
</comment>
<evidence type="ECO:0000313" key="9">
    <source>
        <dbReference type="Proteomes" id="UP001140206"/>
    </source>
</evidence>
<accession>A0AAV8FZI0</accession>
<feature type="signal peptide" evidence="6">
    <location>
        <begin position="1"/>
        <end position="18"/>
    </location>
</feature>
<dbReference type="InterPro" id="IPR027417">
    <property type="entry name" value="P-loop_NTPase"/>
</dbReference>
<dbReference type="InterPro" id="IPR025064">
    <property type="entry name" value="DUF4005"/>
</dbReference>
<dbReference type="AlphaFoldDB" id="A0AAV8FZI0"/>
<feature type="chain" id="PRO_5043922396" evidence="6">
    <location>
        <begin position="19"/>
        <end position="384"/>
    </location>
</feature>
<feature type="domain" description="DUF4005" evidence="7">
    <location>
        <begin position="258"/>
        <end position="367"/>
    </location>
</feature>
<proteinExistence type="inferred from homology"/>
<keyword evidence="1" id="KW-0112">Calmodulin-binding</keyword>
<evidence type="ECO:0000256" key="4">
    <source>
        <dbReference type="ARBA" id="ARBA00045534"/>
    </source>
</evidence>
<feature type="region of interest" description="Disordered" evidence="5">
    <location>
        <begin position="324"/>
        <end position="357"/>
    </location>
</feature>
<comment type="caution">
    <text evidence="8">The sequence shown here is derived from an EMBL/GenBank/DDBJ whole genome shotgun (WGS) entry which is preliminary data.</text>
</comment>
<dbReference type="Proteomes" id="UP001140206">
    <property type="component" value="Chromosome 2"/>
</dbReference>
<evidence type="ECO:0000259" key="7">
    <source>
        <dbReference type="Pfam" id="PF13178"/>
    </source>
</evidence>
<dbReference type="SUPFAM" id="SSF52540">
    <property type="entry name" value="P-loop containing nucleoside triphosphate hydrolases"/>
    <property type="match status" value="1"/>
</dbReference>
<organism evidence="8 9">
    <name type="scientific">Rhynchospora pubera</name>
    <dbReference type="NCBI Taxonomy" id="906938"/>
    <lineage>
        <taxon>Eukaryota</taxon>
        <taxon>Viridiplantae</taxon>
        <taxon>Streptophyta</taxon>
        <taxon>Embryophyta</taxon>
        <taxon>Tracheophyta</taxon>
        <taxon>Spermatophyta</taxon>
        <taxon>Magnoliopsida</taxon>
        <taxon>Liliopsida</taxon>
        <taxon>Poales</taxon>
        <taxon>Cyperaceae</taxon>
        <taxon>Cyperoideae</taxon>
        <taxon>Rhynchosporeae</taxon>
        <taxon>Rhynchospora</taxon>
    </lineage>
</organism>
<dbReference type="PANTHER" id="PTHR32295">
    <property type="entry name" value="IQ-DOMAIN 5-RELATED"/>
    <property type="match status" value="1"/>
</dbReference>
<evidence type="ECO:0000256" key="2">
    <source>
        <dbReference type="ARBA" id="ARBA00024341"/>
    </source>
</evidence>
<keyword evidence="6" id="KW-0732">Signal</keyword>
<protein>
    <submittedName>
        <fullName evidence="8">IQ-domain 14</fullName>
    </submittedName>
</protein>
<dbReference type="Pfam" id="PF13178">
    <property type="entry name" value="DUF4005"/>
    <property type="match status" value="1"/>
</dbReference>
<dbReference type="Pfam" id="PF00612">
    <property type="entry name" value="IQ"/>
    <property type="match status" value="2"/>
</dbReference>
<gene>
    <name evidence="8" type="ORF">LUZ62_048701</name>
</gene>
<evidence type="ECO:0000256" key="5">
    <source>
        <dbReference type="SAM" id="MobiDB-lite"/>
    </source>
</evidence>
<evidence type="ECO:0000313" key="8">
    <source>
        <dbReference type="EMBL" id="KAJ4797455.1"/>
    </source>
</evidence>
<dbReference type="CDD" id="cd23767">
    <property type="entry name" value="IQCD"/>
    <property type="match status" value="1"/>
</dbReference>
<dbReference type="EMBL" id="JAMFTS010000002">
    <property type="protein sequence ID" value="KAJ4797455.1"/>
    <property type="molecule type" value="Genomic_DNA"/>
</dbReference>
<dbReference type="SMART" id="SM00015">
    <property type="entry name" value="IQ"/>
    <property type="match status" value="2"/>
</dbReference>
<dbReference type="InterPro" id="IPR000048">
    <property type="entry name" value="IQ_motif_EF-hand-BS"/>
</dbReference>
<sequence>MLIYIMIFTWFLFQSCIEIAIMGKTMRWLKRILGGKGENKDQSVKSNNGEVRDKKRWSFGKPRTSVSVCHYEDTKKPCMDLEKSTLGLIAIKVEAAIKIQKAFRGHLARKALRALKSLVKLQALVRGFLVRKQMARTIYRLQSLVRAQAFMIGSKHHRRESRNHNADLSVFSHKSFERAGREFPTKVSIPRLSPCQSTSLDSTKSGFDMSPKIIEMDRCQLRSHSSRLSTTEQSIHVFSPIHCKTPFRLSMSNSQSRRLSQEYNYSSKTAMNTPRCTWLDIDTPNTPTKGVNVNDGTLKRLLSHHGQPSYMADTHSSVAKIKIRSQSVPKQRADDTPRRRRVSSDAVGPKEGALVGDANRRSYSQTKDKVEKFGTMEYYLDRMW</sequence>
<dbReference type="Gene3D" id="1.20.5.190">
    <property type="match status" value="1"/>
</dbReference>
<dbReference type="GO" id="GO:0005516">
    <property type="term" value="F:calmodulin binding"/>
    <property type="evidence" value="ECO:0007669"/>
    <property type="project" value="UniProtKB-KW"/>
</dbReference>
<comment type="function">
    <text evidence="4">May be involved in cooperative interactions with calmodulins or calmodulin-like proteins. Recruits calmodulin proteins to microtubules, thus being a potential scaffold in cellular signaling and trafficking. May associate with nucleic acids and regulate gene expression at the transcriptional or post-transcriptional level.</text>
</comment>
<comment type="similarity">
    <text evidence="2">Belongs to the IQD family.</text>
</comment>
<dbReference type="PROSITE" id="PS50096">
    <property type="entry name" value="IQ"/>
    <property type="match status" value="2"/>
</dbReference>
<evidence type="ECO:0000256" key="1">
    <source>
        <dbReference type="ARBA" id="ARBA00022860"/>
    </source>
</evidence>
<evidence type="ECO:0000256" key="3">
    <source>
        <dbReference type="ARBA" id="ARBA00024378"/>
    </source>
</evidence>
<keyword evidence="9" id="KW-1185">Reference proteome</keyword>
<name>A0AAV8FZI0_9POAL</name>
<dbReference type="PANTHER" id="PTHR32295:SF216">
    <property type="entry name" value="PROTEIN IQ-DOMAIN 3"/>
    <property type="match status" value="1"/>
</dbReference>
<reference evidence="8" key="1">
    <citation type="submission" date="2022-08" db="EMBL/GenBank/DDBJ databases">
        <authorList>
            <person name="Marques A."/>
        </authorList>
    </citation>
    <scope>NUCLEOTIDE SEQUENCE</scope>
    <source>
        <strain evidence="8">RhyPub2mFocal</strain>
        <tissue evidence="8">Leaves</tissue>
    </source>
</reference>